<dbReference type="EMBL" id="CAFAAM010000181">
    <property type="protein sequence ID" value="CAB4812460.1"/>
    <property type="molecule type" value="Genomic_DNA"/>
</dbReference>
<evidence type="ECO:0000313" key="9">
    <source>
        <dbReference type="EMBL" id="CAB5078706.1"/>
    </source>
</evidence>
<evidence type="ECO:0000313" key="8">
    <source>
        <dbReference type="EMBL" id="CAB4964804.1"/>
    </source>
</evidence>
<evidence type="ECO:0000313" key="3">
    <source>
        <dbReference type="EMBL" id="CAB4575296.1"/>
    </source>
</evidence>
<organism evidence="3">
    <name type="scientific">freshwater metagenome</name>
    <dbReference type="NCBI Taxonomy" id="449393"/>
    <lineage>
        <taxon>unclassified sequences</taxon>
        <taxon>metagenomes</taxon>
        <taxon>ecological metagenomes</taxon>
    </lineage>
</organism>
<dbReference type="AlphaFoldDB" id="A0A6J6EHH2"/>
<dbReference type="EMBL" id="CAEZVC010000097">
    <property type="protein sequence ID" value="CAB4630015.1"/>
    <property type="molecule type" value="Genomic_DNA"/>
</dbReference>
<evidence type="ECO:0000313" key="6">
    <source>
        <dbReference type="EMBL" id="CAB4800156.1"/>
    </source>
</evidence>
<dbReference type="InterPro" id="IPR016155">
    <property type="entry name" value="Mopterin_synth/thiamin_S_b"/>
</dbReference>
<dbReference type="EMBL" id="CAFAAD010000125">
    <property type="protein sequence ID" value="CAB4800156.1"/>
    <property type="molecule type" value="Genomic_DNA"/>
</dbReference>
<dbReference type="CDD" id="cd00754">
    <property type="entry name" value="Ubl_MoaD"/>
    <property type="match status" value="1"/>
</dbReference>
<evidence type="ECO:0000313" key="1">
    <source>
        <dbReference type="EMBL" id="CAB4333084.1"/>
    </source>
</evidence>
<dbReference type="EMBL" id="CAEZXY010000006">
    <property type="protein sequence ID" value="CAB4696981.1"/>
    <property type="molecule type" value="Genomic_DNA"/>
</dbReference>
<sequence>MASLRLFASAREAAGTSRDVIPGLTVDEVLAEAARRYGPAFAEVVATSRVWCNGEPTIGDAPVTDADEIAVLPPVSGGCL</sequence>
<proteinExistence type="predicted"/>
<dbReference type="EMBL" id="CAFBRD010000154">
    <property type="protein sequence ID" value="CAB5078706.1"/>
    <property type="molecule type" value="Genomic_DNA"/>
</dbReference>
<evidence type="ECO:0000313" key="5">
    <source>
        <dbReference type="EMBL" id="CAB4696981.1"/>
    </source>
</evidence>
<name>A0A6J6EHH2_9ZZZZ</name>
<dbReference type="EMBL" id="CAEUNJ010000035">
    <property type="protein sequence ID" value="CAB4371621.1"/>
    <property type="molecule type" value="Genomic_DNA"/>
</dbReference>
<dbReference type="EMBL" id="CAFBNJ010000135">
    <property type="protein sequence ID" value="CAB4964804.1"/>
    <property type="molecule type" value="Genomic_DNA"/>
</dbReference>
<dbReference type="EMBL" id="CAESAL010000007">
    <property type="protein sequence ID" value="CAB4333084.1"/>
    <property type="molecule type" value="Genomic_DNA"/>
</dbReference>
<evidence type="ECO:0000313" key="2">
    <source>
        <dbReference type="EMBL" id="CAB4371621.1"/>
    </source>
</evidence>
<evidence type="ECO:0000313" key="4">
    <source>
        <dbReference type="EMBL" id="CAB4630015.1"/>
    </source>
</evidence>
<reference evidence="3" key="1">
    <citation type="submission" date="2020-05" db="EMBL/GenBank/DDBJ databases">
        <authorList>
            <person name="Chiriac C."/>
            <person name="Salcher M."/>
            <person name="Ghai R."/>
            <person name="Kavagutti S V."/>
        </authorList>
    </citation>
    <scope>NUCLEOTIDE SEQUENCE</scope>
</reference>
<dbReference type="Gene3D" id="3.10.20.30">
    <property type="match status" value="1"/>
</dbReference>
<gene>
    <name evidence="3" type="ORF">UFOPK1762_00105</name>
    <name evidence="4" type="ORF">UFOPK1906_01388</name>
    <name evidence="5" type="ORF">UFOPK2624_00312</name>
    <name evidence="6" type="ORF">UFOPK2969_01421</name>
    <name evidence="7" type="ORF">UFOPK3010_01237</name>
    <name evidence="1" type="ORF">UFOPK3331_00363</name>
    <name evidence="8" type="ORF">UFOPK3785_01806</name>
    <name evidence="2" type="ORF">UFOPK4201_00951</name>
    <name evidence="9" type="ORF">UFOPK4371_01860</name>
</gene>
<evidence type="ECO:0000313" key="7">
    <source>
        <dbReference type="EMBL" id="CAB4812460.1"/>
    </source>
</evidence>
<dbReference type="InterPro" id="IPR012675">
    <property type="entry name" value="Beta-grasp_dom_sf"/>
</dbReference>
<dbReference type="InterPro" id="IPR003749">
    <property type="entry name" value="ThiS/MoaD-like"/>
</dbReference>
<dbReference type="Pfam" id="PF02597">
    <property type="entry name" value="ThiS"/>
    <property type="match status" value="1"/>
</dbReference>
<dbReference type="EMBL" id="CAEZTY010000002">
    <property type="protein sequence ID" value="CAB4575296.1"/>
    <property type="molecule type" value="Genomic_DNA"/>
</dbReference>
<dbReference type="SUPFAM" id="SSF54285">
    <property type="entry name" value="MoaD/ThiS"/>
    <property type="match status" value="1"/>
</dbReference>
<accession>A0A6J6EHH2</accession>
<protein>
    <submittedName>
        <fullName evidence="3">Unannotated protein</fullName>
    </submittedName>
</protein>